<reference evidence="2 3" key="1">
    <citation type="journal article" date="2008" name="Proc. Natl. Acad. Sci. U.S.A.">
        <title>The genome of Cyanothece 51142, a unicellular diazotrophic cyanobacterium important in the marine nitrogen cycle.</title>
        <authorList>
            <person name="Welsh E.A."/>
            <person name="Liberton M."/>
            <person name="Stoeckel J."/>
            <person name="Loh T."/>
            <person name="Elvitigala T."/>
            <person name="Wang C."/>
            <person name="Wollam A."/>
            <person name="Fulton R.S."/>
            <person name="Clifton S.W."/>
            <person name="Jacobs J.M."/>
            <person name="Aurora R."/>
            <person name="Ghosh B.K."/>
            <person name="Sherman L.A."/>
            <person name="Smith R.D."/>
            <person name="Wilson R.K."/>
            <person name="Pakrasi H.B."/>
        </authorList>
    </citation>
    <scope>NUCLEOTIDE SEQUENCE [LARGE SCALE GENOMIC DNA]</scope>
    <source>
        <strain evidence="3">ATCC 51142 / BH68</strain>
    </source>
</reference>
<dbReference type="STRING" id="43989.cce_2458"/>
<keyword evidence="1" id="KW-0472">Membrane</keyword>
<accession>B1WRF7</accession>
<dbReference type="KEGG" id="cyt:cce_2458"/>
<feature type="transmembrane region" description="Helical" evidence="1">
    <location>
        <begin position="12"/>
        <end position="30"/>
    </location>
</feature>
<evidence type="ECO:0000313" key="3">
    <source>
        <dbReference type="Proteomes" id="UP000001203"/>
    </source>
</evidence>
<gene>
    <name evidence="2" type="ordered locus">cce_2458</name>
</gene>
<sequence>MNSTLPQQQLGKMIGTIAIISLSLTGVIWLQKSLINPSNEQLTKEEYEKQQQLEKVQLNVYKGLPSLGYGNLLADWFYLRFIQYFGDGDARKQTGYPLSPDYFQLVVDNDPRFVDANLKLAVSTSIFAAFPQKSVELLEQSLEKTPSKMTSPVYPPYYLWIYKGVDELLFLGDVEAAKNSNTMAANWADTYPEDDQYNSKAVAQRRRQTVQFLEENPDSRKAQIGAWSQVLSGATNEEMIKRALGEIQALGGEILVTPEGNISVRVPEWID</sequence>
<dbReference type="AlphaFoldDB" id="B1WRF7"/>
<dbReference type="RefSeq" id="WP_009544847.1">
    <property type="nucleotide sequence ID" value="NC_010546.1"/>
</dbReference>
<keyword evidence="1" id="KW-0812">Transmembrane</keyword>
<evidence type="ECO:0000313" key="2">
    <source>
        <dbReference type="EMBL" id="ACB51806.1"/>
    </source>
</evidence>
<keyword evidence="3" id="KW-1185">Reference proteome</keyword>
<keyword evidence="1" id="KW-1133">Transmembrane helix</keyword>
<dbReference type="OrthoDB" id="480631at2"/>
<dbReference type="HOGENOM" id="CLU_086346_0_0_3"/>
<evidence type="ECO:0000256" key="1">
    <source>
        <dbReference type="SAM" id="Phobius"/>
    </source>
</evidence>
<name>B1WRF7_CROS5</name>
<dbReference type="Proteomes" id="UP000001203">
    <property type="component" value="Chromosome circular"/>
</dbReference>
<protein>
    <submittedName>
        <fullName evidence="2">Uncharacterized protein</fullName>
    </submittedName>
</protein>
<organism evidence="2 3">
    <name type="scientific">Crocosphaera subtropica (strain ATCC 51142 / BH68)</name>
    <name type="common">Cyanothece sp. (strain ATCC 51142)</name>
    <dbReference type="NCBI Taxonomy" id="43989"/>
    <lineage>
        <taxon>Bacteria</taxon>
        <taxon>Bacillati</taxon>
        <taxon>Cyanobacteriota</taxon>
        <taxon>Cyanophyceae</taxon>
        <taxon>Oscillatoriophycideae</taxon>
        <taxon>Chroococcales</taxon>
        <taxon>Aphanothecaceae</taxon>
        <taxon>Crocosphaera</taxon>
        <taxon>Crocosphaera subtropica</taxon>
    </lineage>
</organism>
<proteinExistence type="predicted"/>
<dbReference type="eggNOG" id="COG0457">
    <property type="taxonomic scope" value="Bacteria"/>
</dbReference>
<dbReference type="EMBL" id="CP000806">
    <property type="protein sequence ID" value="ACB51806.1"/>
    <property type="molecule type" value="Genomic_DNA"/>
</dbReference>